<dbReference type="Proteomes" id="UP000818029">
    <property type="component" value="Chromosome D04"/>
</dbReference>
<organism evidence="1 2">
    <name type="scientific">Gossypium hirsutum</name>
    <name type="common">Upland cotton</name>
    <name type="synonym">Gossypium mexicanum</name>
    <dbReference type="NCBI Taxonomy" id="3635"/>
    <lineage>
        <taxon>Eukaryota</taxon>
        <taxon>Viridiplantae</taxon>
        <taxon>Streptophyta</taxon>
        <taxon>Embryophyta</taxon>
        <taxon>Tracheophyta</taxon>
        <taxon>Spermatophyta</taxon>
        <taxon>Magnoliopsida</taxon>
        <taxon>eudicotyledons</taxon>
        <taxon>Gunneridae</taxon>
        <taxon>Pentapetalae</taxon>
        <taxon>rosids</taxon>
        <taxon>malvids</taxon>
        <taxon>Malvales</taxon>
        <taxon>Malvaceae</taxon>
        <taxon>Malvoideae</taxon>
        <taxon>Gossypium</taxon>
    </lineage>
</organism>
<dbReference type="RefSeq" id="XP_040947116.1">
    <property type="nucleotide sequence ID" value="XM_041091182.1"/>
</dbReference>
<dbReference type="GeneID" id="121216031"/>
<reference evidence="1" key="1">
    <citation type="journal article" date="2020" name="Nat. Genet.">
        <title>Genomic diversifications of five Gossypium allopolyploid species and their impact on cotton improvement.</title>
        <authorList>
            <person name="Chen Z.J."/>
            <person name="Sreedasyam A."/>
            <person name="Ando A."/>
            <person name="Song Q."/>
            <person name="De Santiago L.M."/>
            <person name="Hulse-Kemp A.M."/>
            <person name="Ding M."/>
            <person name="Ye W."/>
            <person name="Kirkbride R.C."/>
            <person name="Jenkins J."/>
            <person name="Plott C."/>
            <person name="Lovell J."/>
            <person name="Lin Y.M."/>
            <person name="Vaughn R."/>
            <person name="Liu B."/>
            <person name="Simpson S."/>
            <person name="Scheffler B.E."/>
            <person name="Wen L."/>
            <person name="Saski C.A."/>
            <person name="Grover C.E."/>
            <person name="Hu G."/>
            <person name="Conover J.L."/>
            <person name="Carlson J.W."/>
            <person name="Shu S."/>
            <person name="Boston L.B."/>
            <person name="Williams M."/>
            <person name="Peterson D.G."/>
            <person name="McGee K."/>
            <person name="Jones D.C."/>
            <person name="Wendel J.F."/>
            <person name="Stelly D.M."/>
            <person name="Grimwood J."/>
            <person name="Schmutz J."/>
        </authorList>
    </citation>
    <scope>NUCLEOTIDE SEQUENCE [LARGE SCALE GENOMIC DNA]</scope>
    <source>
        <strain evidence="1">cv. TM-1</strain>
    </source>
</reference>
<proteinExistence type="predicted"/>
<reference evidence="2" key="2">
    <citation type="submission" date="2025-08" db="UniProtKB">
        <authorList>
            <consortium name="RefSeq"/>
        </authorList>
    </citation>
    <scope>IDENTIFICATION</scope>
</reference>
<keyword evidence="1" id="KW-1185">Reference proteome</keyword>
<gene>
    <name evidence="2" type="primary">LOC121216031</name>
</gene>
<evidence type="ECO:0008006" key="3">
    <source>
        <dbReference type="Google" id="ProtNLM"/>
    </source>
</evidence>
<name>A0ABM2ZWV8_GOSHI</name>
<protein>
    <recommendedName>
        <fullName evidence="3">Reverse transcriptase zinc-binding domain-containing protein</fullName>
    </recommendedName>
</protein>
<sequence>MVCGEKVMATETLEHIFHDCPSNASIWVDLQITWPSEISDSCLQDWLFYIVQVFPITLSRKVGCALWFIWNAWNQHVHNNAIIQMHVLIQRVEPYLLELDVVYEKLPGRLIGPERWRSPDGCYLKINFDAAFHSPSRTSCAGVVI</sequence>
<evidence type="ECO:0000313" key="2">
    <source>
        <dbReference type="RefSeq" id="XP_040947116.1"/>
    </source>
</evidence>
<evidence type="ECO:0000313" key="1">
    <source>
        <dbReference type="Proteomes" id="UP000818029"/>
    </source>
</evidence>
<accession>A0ABM2ZWV8</accession>